<organism evidence="12 13">
    <name type="scientific">Paralabilibaculum antarcticum</name>
    <dbReference type="NCBI Taxonomy" id="2912572"/>
    <lineage>
        <taxon>Bacteria</taxon>
        <taxon>Pseudomonadati</taxon>
        <taxon>Bacteroidota</taxon>
        <taxon>Bacteroidia</taxon>
        <taxon>Marinilabiliales</taxon>
        <taxon>Marinifilaceae</taxon>
        <taxon>Paralabilibaculum</taxon>
    </lineage>
</organism>
<evidence type="ECO:0000256" key="2">
    <source>
        <dbReference type="ARBA" id="ARBA00022618"/>
    </source>
</evidence>
<dbReference type="InterPro" id="IPR036615">
    <property type="entry name" value="Mur_ligase_C_dom_sf"/>
</dbReference>
<dbReference type="SUPFAM" id="SSF51984">
    <property type="entry name" value="MurCD N-terminal domain"/>
    <property type="match status" value="1"/>
</dbReference>
<keyword evidence="13" id="KW-1185">Reference proteome</keyword>
<dbReference type="EMBL" id="JAKJSC010000001">
    <property type="protein sequence ID" value="MDE5418432.1"/>
    <property type="molecule type" value="Genomic_DNA"/>
</dbReference>
<keyword evidence="6" id="KW-0573">Peptidoglycan synthesis</keyword>
<dbReference type="InterPro" id="IPR036565">
    <property type="entry name" value="Mur-like_cat_sf"/>
</dbReference>
<protein>
    <submittedName>
        <fullName evidence="12">Mur ligase domain-containing protein</fullName>
    </submittedName>
</protein>
<keyword evidence="1 12" id="KW-0436">Ligase</keyword>
<evidence type="ECO:0000256" key="4">
    <source>
        <dbReference type="ARBA" id="ARBA00022840"/>
    </source>
</evidence>
<evidence type="ECO:0000259" key="11">
    <source>
        <dbReference type="Pfam" id="PF08245"/>
    </source>
</evidence>
<evidence type="ECO:0000256" key="7">
    <source>
        <dbReference type="ARBA" id="ARBA00023306"/>
    </source>
</evidence>
<keyword evidence="4" id="KW-0067">ATP-binding</keyword>
<dbReference type="InterPro" id="IPR004101">
    <property type="entry name" value="Mur_ligase_C"/>
</dbReference>
<evidence type="ECO:0000256" key="8">
    <source>
        <dbReference type="ARBA" id="ARBA00023316"/>
    </source>
</evidence>
<dbReference type="GO" id="GO:0016874">
    <property type="term" value="F:ligase activity"/>
    <property type="evidence" value="ECO:0007669"/>
    <property type="project" value="UniProtKB-KW"/>
</dbReference>
<keyword evidence="5" id="KW-0133">Cell shape</keyword>
<evidence type="ECO:0000256" key="3">
    <source>
        <dbReference type="ARBA" id="ARBA00022741"/>
    </source>
</evidence>
<dbReference type="PANTHER" id="PTHR43445:SF5">
    <property type="entry name" value="UDP-N-ACETYLMURAMATE--L-ALANYL-GAMMA-D-GLUTAMYL-MESO-2,6-DIAMINOHEPTANDIOATE LIGASE"/>
    <property type="match status" value="1"/>
</dbReference>
<sequence>MRVHFIAIGGAAMHNLALALHKKGFHITGSDDEIFDPSKSRLEQYGLLPEKWGWFPDKITSDIDAIILGMHARIDNPELLKAKELGLKIYSYPEYIYEQTKDKTRVVIGGSHGKTTTTSMIMHVLKCNNIDFDYMVGAQIEGFDTMVKLSEDAKIAVFEGDEYLASPIDPRPKFHLYHPHIALLTGIAWDHINVFPTFDNYVEQFEIFTDLIQKDGSLIYFEKDEHIQTILKNKREDITYIPYNTHPFRVENNLSILKGKSEEYALEIFGEHNLQNLMGAYHICKSIGVSDLDFYSSIQNFSGAARRLQKLDENDTCSVFQDFAHSPSKLQATTQAVKKQYQNRKLIACMELHTFSSLKKEFLPHYKDTMCTADQAFVYFDPKTIAHKKLEPITKEQVAEAFGGDNLKVYTDSDLLISDLLAMNFTNTNVLLMSSGNFTGVDLKLLASKITKKKD</sequence>
<accession>A0ABT5VSN0</accession>
<name>A0ABT5VSN0_9BACT</name>
<dbReference type="InterPro" id="IPR013221">
    <property type="entry name" value="Mur_ligase_cen"/>
</dbReference>
<dbReference type="PANTHER" id="PTHR43445">
    <property type="entry name" value="UDP-N-ACETYLMURAMATE--L-ALANINE LIGASE-RELATED"/>
    <property type="match status" value="1"/>
</dbReference>
<feature type="domain" description="Mur ligase N-terminal catalytic" evidence="9">
    <location>
        <begin position="3"/>
        <end position="101"/>
    </location>
</feature>
<dbReference type="Gene3D" id="3.90.190.20">
    <property type="entry name" value="Mur ligase, C-terminal domain"/>
    <property type="match status" value="1"/>
</dbReference>
<dbReference type="Pfam" id="PF08245">
    <property type="entry name" value="Mur_ligase_M"/>
    <property type="match status" value="1"/>
</dbReference>
<dbReference type="InterPro" id="IPR050061">
    <property type="entry name" value="MurCDEF_pg_biosynth"/>
</dbReference>
<keyword evidence="7" id="KW-0131">Cell cycle</keyword>
<evidence type="ECO:0000259" key="10">
    <source>
        <dbReference type="Pfam" id="PF02875"/>
    </source>
</evidence>
<keyword evidence="2" id="KW-0132">Cell division</keyword>
<evidence type="ECO:0000256" key="6">
    <source>
        <dbReference type="ARBA" id="ARBA00022984"/>
    </source>
</evidence>
<dbReference type="InterPro" id="IPR000713">
    <property type="entry name" value="Mur_ligase_N"/>
</dbReference>
<dbReference type="Gene3D" id="3.40.50.720">
    <property type="entry name" value="NAD(P)-binding Rossmann-like Domain"/>
    <property type="match status" value="1"/>
</dbReference>
<dbReference type="Pfam" id="PF01225">
    <property type="entry name" value="Mur_ligase"/>
    <property type="match status" value="1"/>
</dbReference>
<keyword evidence="8" id="KW-0961">Cell wall biogenesis/degradation</keyword>
<dbReference type="Pfam" id="PF02875">
    <property type="entry name" value="Mur_ligase_C"/>
    <property type="match status" value="1"/>
</dbReference>
<reference evidence="12 13" key="1">
    <citation type="submission" date="2022-01" db="EMBL/GenBank/DDBJ databases">
        <title>Labilibaculum sp. nov, a marine bacterium isolated from Antarctica.</title>
        <authorList>
            <person name="Dai W."/>
        </authorList>
    </citation>
    <scope>NUCLEOTIDE SEQUENCE [LARGE SCALE GENOMIC DNA]</scope>
    <source>
        <strain evidence="12 13">DW002</strain>
    </source>
</reference>
<evidence type="ECO:0000259" key="9">
    <source>
        <dbReference type="Pfam" id="PF01225"/>
    </source>
</evidence>
<evidence type="ECO:0000256" key="1">
    <source>
        <dbReference type="ARBA" id="ARBA00022598"/>
    </source>
</evidence>
<comment type="caution">
    <text evidence="12">The sequence shown here is derived from an EMBL/GenBank/DDBJ whole genome shotgun (WGS) entry which is preliminary data.</text>
</comment>
<gene>
    <name evidence="12" type="ORF">L3049_10455</name>
</gene>
<proteinExistence type="predicted"/>
<dbReference type="SUPFAM" id="SSF53244">
    <property type="entry name" value="MurD-like peptide ligases, peptide-binding domain"/>
    <property type="match status" value="1"/>
</dbReference>
<dbReference type="Gene3D" id="3.40.1190.10">
    <property type="entry name" value="Mur-like, catalytic domain"/>
    <property type="match status" value="1"/>
</dbReference>
<evidence type="ECO:0000313" key="13">
    <source>
        <dbReference type="Proteomes" id="UP001528920"/>
    </source>
</evidence>
<evidence type="ECO:0000256" key="5">
    <source>
        <dbReference type="ARBA" id="ARBA00022960"/>
    </source>
</evidence>
<feature type="domain" description="Mur ligase central" evidence="11">
    <location>
        <begin position="108"/>
        <end position="281"/>
    </location>
</feature>
<dbReference type="SUPFAM" id="SSF53623">
    <property type="entry name" value="MurD-like peptide ligases, catalytic domain"/>
    <property type="match status" value="1"/>
</dbReference>
<feature type="domain" description="Mur ligase C-terminal" evidence="10">
    <location>
        <begin position="306"/>
        <end position="436"/>
    </location>
</feature>
<keyword evidence="3" id="KW-0547">Nucleotide-binding</keyword>
<evidence type="ECO:0000313" key="12">
    <source>
        <dbReference type="EMBL" id="MDE5418432.1"/>
    </source>
</evidence>
<dbReference type="Proteomes" id="UP001528920">
    <property type="component" value="Unassembled WGS sequence"/>
</dbReference>
<dbReference type="RefSeq" id="WP_275109757.1">
    <property type="nucleotide sequence ID" value="NZ_JAKJSC010000001.1"/>
</dbReference>